<evidence type="ECO:0000313" key="2">
    <source>
        <dbReference type="EMBL" id="MBD1364394.1"/>
    </source>
</evidence>
<evidence type="ECO:0000256" key="1">
    <source>
        <dbReference type="SAM" id="MobiDB-lite"/>
    </source>
</evidence>
<dbReference type="RefSeq" id="WP_191189059.1">
    <property type="nucleotide sequence ID" value="NZ_JACWMY010000005.1"/>
</dbReference>
<keyword evidence="3" id="KW-1185">Reference proteome</keyword>
<protein>
    <submittedName>
        <fullName evidence="2">Uncharacterized protein</fullName>
    </submittedName>
</protein>
<reference evidence="2 3" key="1">
    <citation type="submission" date="2020-09" db="EMBL/GenBank/DDBJ databases">
        <title>Novel species of Mucilaginibacter isolated from a glacier on the Tibetan Plateau.</title>
        <authorList>
            <person name="Liu Q."/>
            <person name="Xin Y.-H."/>
        </authorList>
    </citation>
    <scope>NUCLEOTIDE SEQUENCE [LARGE SCALE GENOMIC DNA]</scope>
    <source>
        <strain evidence="2 3">ZT4R22</strain>
    </source>
</reference>
<name>A0ABR7WPZ8_9SPHI</name>
<feature type="region of interest" description="Disordered" evidence="1">
    <location>
        <begin position="1"/>
        <end position="36"/>
    </location>
</feature>
<evidence type="ECO:0000313" key="3">
    <source>
        <dbReference type="Proteomes" id="UP000606600"/>
    </source>
</evidence>
<dbReference type="Proteomes" id="UP000606600">
    <property type="component" value="Unassembled WGS sequence"/>
</dbReference>
<gene>
    <name evidence="2" type="ORF">IDJ77_11295</name>
</gene>
<sequence>MITDNPNPEIAEETPTVPVAEIPQEPAPVPTPRNQFVSVPEPKIKQFTGRATQKEYDRINAALAARKREGTTYDIVRFCLDMMDNIEDDFLQTFITK</sequence>
<comment type="caution">
    <text evidence="2">The sequence shown here is derived from an EMBL/GenBank/DDBJ whole genome shotgun (WGS) entry which is preliminary data.</text>
</comment>
<organism evidence="2 3">
    <name type="scientific">Mucilaginibacter pankratovii</name>
    <dbReference type="NCBI Taxonomy" id="2772110"/>
    <lineage>
        <taxon>Bacteria</taxon>
        <taxon>Pseudomonadati</taxon>
        <taxon>Bacteroidota</taxon>
        <taxon>Sphingobacteriia</taxon>
        <taxon>Sphingobacteriales</taxon>
        <taxon>Sphingobacteriaceae</taxon>
        <taxon>Mucilaginibacter</taxon>
    </lineage>
</organism>
<accession>A0ABR7WPZ8</accession>
<proteinExistence type="predicted"/>
<dbReference type="EMBL" id="JACWMY010000005">
    <property type="protein sequence ID" value="MBD1364394.1"/>
    <property type="molecule type" value="Genomic_DNA"/>
</dbReference>